<evidence type="ECO:0000313" key="3">
    <source>
        <dbReference type="Proteomes" id="UP000680348"/>
    </source>
</evidence>
<dbReference type="Gene3D" id="3.40.50.410">
    <property type="entry name" value="von Willebrand factor, type A domain"/>
    <property type="match status" value="1"/>
</dbReference>
<gene>
    <name evidence="2" type="ORF">KEU06_14645</name>
</gene>
<dbReference type="AlphaFoldDB" id="A0A942I366"/>
<dbReference type="InterPro" id="IPR002035">
    <property type="entry name" value="VWF_A"/>
</dbReference>
<dbReference type="PANTHER" id="PTHR39338:SF6">
    <property type="entry name" value="BLL5662 PROTEIN"/>
    <property type="match status" value="1"/>
</dbReference>
<dbReference type="CDD" id="cd00198">
    <property type="entry name" value="vWFA"/>
    <property type="match status" value="1"/>
</dbReference>
<dbReference type="PIRSF" id="PIRSF010256">
    <property type="entry name" value="CoxE_vWa"/>
    <property type="match status" value="1"/>
</dbReference>
<sequence length="389" mass="42861">MPLTCLPASSPRKRGEERLPPAAAPFLAFARLLRRNGFTVAPEQAIAFMQSVQLLGPRSMEDIRQAAYAALGPEPDHLDAFEALFRAHFYGDVASIVEASDEEETAVKDDSGGEQRDILTKKEEGGELASSAEALSTRDFKEGIDTLASFQRALGSALPCRRSFRWMRTTSRGQFDLRRSLREIVQADGDVAWPLLRRRKTVQRNILLLIDVSGSMRLHTADYLQLAHAVVQGADRAEIFTFGTRLTRITPSLRLRDRDRALARAASLVEDWDGGTRIGPTLLAFLSVPRFAGFARNAAILILSDGLERGDHAEMETAIRRLKACAFRLSLATPLAGDPRFRPRTAALKAVLPYLDDLVDGSSIERLTAFILSLARPAPAAAALWRQLS</sequence>
<dbReference type="SMART" id="SM00327">
    <property type="entry name" value="VWA"/>
    <property type="match status" value="1"/>
</dbReference>
<comment type="caution">
    <text evidence="2">The sequence shown here is derived from an EMBL/GenBank/DDBJ whole genome shotgun (WGS) entry which is preliminary data.</text>
</comment>
<reference evidence="2" key="1">
    <citation type="submission" date="2021-04" db="EMBL/GenBank/DDBJ databases">
        <title>Pseudaminobacter soli sp. nov., isolated from paddy soil contaminated by heavy metals.</title>
        <authorList>
            <person name="Zhang K."/>
        </authorList>
    </citation>
    <scope>NUCLEOTIDE SEQUENCE</scope>
    <source>
        <strain evidence="2">19-2017</strain>
    </source>
</reference>
<organism evidence="2 3">
    <name type="scientific">Pseudaminobacter soli</name>
    <name type="common">ex Zhang et al. 2022</name>
    <dbReference type="NCBI Taxonomy" id="2831468"/>
    <lineage>
        <taxon>Bacteria</taxon>
        <taxon>Pseudomonadati</taxon>
        <taxon>Pseudomonadota</taxon>
        <taxon>Alphaproteobacteria</taxon>
        <taxon>Hyphomicrobiales</taxon>
        <taxon>Phyllobacteriaceae</taxon>
        <taxon>Pseudaminobacter</taxon>
    </lineage>
</organism>
<evidence type="ECO:0000259" key="1">
    <source>
        <dbReference type="SMART" id="SM00327"/>
    </source>
</evidence>
<dbReference type="RefSeq" id="WP_188255402.1">
    <property type="nucleotide sequence ID" value="NZ_JABVCF010000007.1"/>
</dbReference>
<keyword evidence="3" id="KW-1185">Reference proteome</keyword>
<accession>A0A942I366</accession>
<proteinExistence type="predicted"/>
<dbReference type="SUPFAM" id="SSF53300">
    <property type="entry name" value="vWA-like"/>
    <property type="match status" value="1"/>
</dbReference>
<dbReference type="EMBL" id="JAGWCR010000007">
    <property type="protein sequence ID" value="MBS3649848.1"/>
    <property type="molecule type" value="Genomic_DNA"/>
</dbReference>
<dbReference type="InterPro" id="IPR008912">
    <property type="entry name" value="Uncharacterised_CoxE"/>
</dbReference>
<evidence type="ECO:0000313" key="2">
    <source>
        <dbReference type="EMBL" id="MBS3649848.1"/>
    </source>
</evidence>
<feature type="domain" description="VWFA" evidence="1">
    <location>
        <begin position="203"/>
        <end position="373"/>
    </location>
</feature>
<dbReference type="Pfam" id="PF05762">
    <property type="entry name" value="VWA_CoxE"/>
    <property type="match status" value="1"/>
</dbReference>
<dbReference type="InterPro" id="IPR036465">
    <property type="entry name" value="vWFA_dom_sf"/>
</dbReference>
<dbReference type="InterPro" id="IPR011195">
    <property type="entry name" value="UCP010256"/>
</dbReference>
<protein>
    <submittedName>
        <fullName evidence="2">VWA domain-containing protein</fullName>
    </submittedName>
</protein>
<name>A0A942I366_9HYPH</name>
<dbReference type="Proteomes" id="UP000680348">
    <property type="component" value="Unassembled WGS sequence"/>
</dbReference>
<dbReference type="PANTHER" id="PTHR39338">
    <property type="entry name" value="BLL5662 PROTEIN-RELATED"/>
    <property type="match status" value="1"/>
</dbReference>